<proteinExistence type="predicted"/>
<name>A0ABS3MYL5_9BACI</name>
<gene>
    <name evidence="1" type="ORF">I7822_05280</name>
</gene>
<evidence type="ECO:0000313" key="2">
    <source>
        <dbReference type="Proteomes" id="UP000663981"/>
    </source>
</evidence>
<accession>A0ABS3MYL5</accession>
<dbReference type="Pfam" id="PF11042">
    <property type="entry name" value="DUF2750"/>
    <property type="match status" value="1"/>
</dbReference>
<keyword evidence="2" id="KW-1185">Reference proteome</keyword>
<sequence length="123" mass="14273">MKLIKRFILNRPAEKRLAYFYGMVATDEQVWLLRDENGDLLLLEDDDGDYPFLLPVWPSRSFAEMEAANLNESYEAFNIPLSNFLDDLLVDIENDGGAIAIFPNENDTTIQKRDEIKEMIRNL</sequence>
<reference evidence="1 2" key="1">
    <citation type="submission" date="2021-03" db="EMBL/GenBank/DDBJ databases">
        <title>Whole genome sequence of Metabacillus bambusae BG109.</title>
        <authorList>
            <person name="Jeong J.W."/>
        </authorList>
    </citation>
    <scope>NUCLEOTIDE SEQUENCE [LARGE SCALE GENOMIC DNA]</scope>
    <source>
        <strain evidence="1 2">BG109</strain>
    </source>
</reference>
<comment type="caution">
    <text evidence="1">The sequence shown here is derived from an EMBL/GenBank/DDBJ whole genome shotgun (WGS) entry which is preliminary data.</text>
</comment>
<dbReference type="Proteomes" id="UP000663981">
    <property type="component" value="Unassembled WGS sequence"/>
</dbReference>
<organism evidence="1 2">
    <name type="scientific">Metabacillus bambusae</name>
    <dbReference type="NCBI Taxonomy" id="2795218"/>
    <lineage>
        <taxon>Bacteria</taxon>
        <taxon>Bacillati</taxon>
        <taxon>Bacillota</taxon>
        <taxon>Bacilli</taxon>
        <taxon>Bacillales</taxon>
        <taxon>Bacillaceae</taxon>
        <taxon>Metabacillus</taxon>
    </lineage>
</organism>
<evidence type="ECO:0000313" key="1">
    <source>
        <dbReference type="EMBL" id="MBO1511094.1"/>
    </source>
</evidence>
<dbReference type="EMBL" id="JAGDEL010000003">
    <property type="protein sequence ID" value="MBO1511094.1"/>
    <property type="molecule type" value="Genomic_DNA"/>
</dbReference>
<dbReference type="InterPro" id="IPR021284">
    <property type="entry name" value="DUF2750"/>
</dbReference>
<dbReference type="RefSeq" id="WP_207975797.1">
    <property type="nucleotide sequence ID" value="NZ_JAGDEL010000003.1"/>
</dbReference>
<protein>
    <submittedName>
        <fullName evidence="1">DUF2750 domain-containing protein</fullName>
    </submittedName>
</protein>